<feature type="region of interest" description="Disordered" evidence="1">
    <location>
        <begin position="641"/>
        <end position="719"/>
    </location>
</feature>
<evidence type="ECO:0000256" key="1">
    <source>
        <dbReference type="SAM" id="MobiDB-lite"/>
    </source>
</evidence>
<dbReference type="InterPro" id="IPR013785">
    <property type="entry name" value="Aldolase_TIM"/>
</dbReference>
<dbReference type="InterPro" id="IPR038417">
    <property type="entry name" value="Alpga-gal_N_sf"/>
</dbReference>
<feature type="compositionally biased region" description="Pro residues" evidence="1">
    <location>
        <begin position="644"/>
        <end position="704"/>
    </location>
</feature>
<dbReference type="RefSeq" id="WP_091309199.1">
    <property type="nucleotide sequence ID" value="NZ_FNSO01000004.1"/>
</dbReference>
<dbReference type="SUPFAM" id="SSF51445">
    <property type="entry name" value="(Trans)glycosidases"/>
    <property type="match status" value="1"/>
</dbReference>
<keyword evidence="3" id="KW-1185">Reference proteome</keyword>
<protein>
    <submittedName>
        <fullName evidence="2">Alpha-galactosidase</fullName>
    </submittedName>
</protein>
<dbReference type="InterPro" id="IPR002252">
    <property type="entry name" value="Glyco_hydro_36"/>
</dbReference>
<dbReference type="EMBL" id="FNSO01000004">
    <property type="protein sequence ID" value="SEC46407.1"/>
    <property type="molecule type" value="Genomic_DNA"/>
</dbReference>
<dbReference type="CDD" id="cd14791">
    <property type="entry name" value="GH36"/>
    <property type="match status" value="1"/>
</dbReference>
<dbReference type="InterPro" id="IPR017853">
    <property type="entry name" value="GH"/>
</dbReference>
<reference evidence="3" key="1">
    <citation type="submission" date="2016-10" db="EMBL/GenBank/DDBJ databases">
        <authorList>
            <person name="Varghese N."/>
            <person name="Submissions S."/>
        </authorList>
    </citation>
    <scope>NUCLEOTIDE SEQUENCE [LARGE SCALE GENOMIC DNA]</scope>
    <source>
        <strain evidence="3">DSM 44544</strain>
    </source>
</reference>
<dbReference type="Proteomes" id="UP000199622">
    <property type="component" value="Unassembled WGS sequence"/>
</dbReference>
<dbReference type="GO" id="GO:0004557">
    <property type="term" value="F:alpha-galactosidase activity"/>
    <property type="evidence" value="ECO:0007669"/>
    <property type="project" value="InterPro"/>
</dbReference>
<dbReference type="Gene3D" id="3.20.20.70">
    <property type="entry name" value="Aldolase class I"/>
    <property type="match status" value="1"/>
</dbReference>
<dbReference type="OrthoDB" id="9758822at2"/>
<dbReference type="PRINTS" id="PR00743">
    <property type="entry name" value="GLHYDRLASE36"/>
</dbReference>
<dbReference type="AlphaFoldDB" id="A0A1H4SQK1"/>
<name>A0A1H4SQK1_9PSEU</name>
<gene>
    <name evidence="2" type="ORF">SAMN04489727_3848</name>
</gene>
<dbReference type="Pfam" id="PF02065">
    <property type="entry name" value="Melibiase"/>
    <property type="match status" value="1"/>
</dbReference>
<feature type="compositionally biased region" description="Low complexity" evidence="1">
    <location>
        <begin position="705"/>
        <end position="719"/>
    </location>
</feature>
<organism evidence="2 3">
    <name type="scientific">Amycolatopsis tolypomycina</name>
    <dbReference type="NCBI Taxonomy" id="208445"/>
    <lineage>
        <taxon>Bacteria</taxon>
        <taxon>Bacillati</taxon>
        <taxon>Actinomycetota</taxon>
        <taxon>Actinomycetes</taxon>
        <taxon>Pseudonocardiales</taxon>
        <taxon>Pseudonocardiaceae</taxon>
        <taxon>Amycolatopsis</taxon>
    </lineage>
</organism>
<dbReference type="GO" id="GO:0016052">
    <property type="term" value="P:carbohydrate catabolic process"/>
    <property type="evidence" value="ECO:0007669"/>
    <property type="project" value="InterPro"/>
</dbReference>
<proteinExistence type="predicted"/>
<accession>A0A1H4SQK1</accession>
<evidence type="ECO:0000313" key="3">
    <source>
        <dbReference type="Proteomes" id="UP000199622"/>
    </source>
</evidence>
<sequence>MNTLSWTAGGIAVHLVTGPADPVRVLGLVPGAGPAPAGPGVSLVELDSPGEGRLGNSTSAQHRPYAVTAGLRYAGHTEESTSDRTILWVEQRDDARGLRVRTALEHVAGTEVIRVRSEAANTGRAPLTLTYVSSLAVTGFGPMAKLRLHEARNAWTAELRWQRRTAEQAGLVDIRPFDDGQGTAKGRHAVTATGSWSSGDFLPVGGIEDLERGLAWVWQVEHCGAWHWELGDHHGSLYLQAAGPTGREHQWRVTLAPGESFATVPVAIAATAGGLDDGLRALTRYRRAIRRPAPDLERLPVVFNDYMNCLDGNATEADLGPLIDAAAEAGAEYFVLDAGWYADEGSWWDTVGEWEPSTVRFPHGIETTLRRITDAGMTPGLWLEPEVVGVRSPVVDRLPAEAFFTDSGVRVRENGRFHLDYRCAAVRERMDRVVDRLVGELGAGYLKLDYNISAAGTDAGGESTGAGLLGHNRAFLAWLDGVLARHPALVLENCASGGMRMDYALLARTALQSTSDQKDHGRYAPIAAAAPSAVTPEQSAVWAYPQPEHGPEEASFCLVNAMLGRVHLSGRIDRMAPEQAKRVRTAVEVYKRYRSLLARGQPHWPLGLPGRDDRWIALAVHDDHECVLAVWHRGTTAGTVTLPLPWPDGDPAPGDGPAPDSGPAPGRDPAPGDGPAPDGDPAPNSGPAPASGPAPGRDPAPASDPAPARVLFPADLPTGLDLAGAGGALRISLPAGPSARLIRLHRRTRGETP</sequence>
<evidence type="ECO:0000313" key="2">
    <source>
        <dbReference type="EMBL" id="SEC46407.1"/>
    </source>
</evidence>
<dbReference type="Gene3D" id="2.70.98.60">
    <property type="entry name" value="alpha-galactosidase from lactobacil brevis"/>
    <property type="match status" value="1"/>
</dbReference>
<dbReference type="STRING" id="208445.SAMN04489727_3848"/>